<dbReference type="Gene3D" id="2.60.40.420">
    <property type="entry name" value="Cupredoxins - blue copper proteins"/>
    <property type="match status" value="2"/>
</dbReference>
<evidence type="ECO:0000256" key="2">
    <source>
        <dbReference type="ARBA" id="ARBA00023008"/>
    </source>
</evidence>
<dbReference type="InterPro" id="IPR000923">
    <property type="entry name" value="BlueCu_1"/>
</dbReference>
<gene>
    <name evidence="6" type="ORF">EGO51_18395</name>
</gene>
<evidence type="ECO:0000259" key="5">
    <source>
        <dbReference type="Pfam" id="PF00127"/>
    </source>
</evidence>
<feature type="binding site" evidence="3">
    <location>
        <position position="235"/>
    </location>
    <ligand>
        <name>Cu cation</name>
        <dbReference type="ChEBI" id="CHEBI:23378"/>
    </ligand>
</feature>
<comment type="cofactor">
    <cofactor evidence="3">
        <name>Cu(2+)</name>
        <dbReference type="ChEBI" id="CHEBI:29036"/>
    </cofactor>
    <text evidence="3">The crystal structure with reduced Cu(1+) has also been determined.</text>
</comment>
<evidence type="ECO:0000313" key="6">
    <source>
        <dbReference type="EMBL" id="KAA9404679.1"/>
    </source>
</evidence>
<accession>A0A5J5LEN2</accession>
<dbReference type="GO" id="GO:0005507">
    <property type="term" value="F:copper ion binding"/>
    <property type="evidence" value="ECO:0007669"/>
    <property type="project" value="InterPro"/>
</dbReference>
<evidence type="ECO:0000256" key="1">
    <source>
        <dbReference type="ARBA" id="ARBA00022723"/>
    </source>
</evidence>
<dbReference type="CDD" id="cd04220">
    <property type="entry name" value="Halocyanin"/>
    <property type="match status" value="2"/>
</dbReference>
<dbReference type="InterPro" id="IPR017533">
    <property type="entry name" value="Halocyanin"/>
</dbReference>
<dbReference type="InterPro" id="IPR002387">
    <property type="entry name" value="Plastocyanin"/>
</dbReference>
<sequence>MPSSNRRTFLGASVVGLSSLVGFSRVRAESSSDPSTPHETEDTESASTIDPLDEWLLSANDPQGQTIRDLRYNDPPTVYLGITGTKSFAPPAIKVTPGTTVTWDWIGDETEHNVVAIDGTFDSGQPIAEAGNTFEYTFETEGTYKYVSEPHEEVGMKGVVVVASAPSSGYPTVDKWLAATDEYDGSITDETGTDFVEIASGAEGNGGNLAFDPHAIKVSTGTTIRWNWIGKGGAHNIVFDDSEIGEESIYAKSGVHFEETFTKAGIYRYSCEPHHSIGHRGAIIVE</sequence>
<feature type="compositionally biased region" description="Basic and acidic residues" evidence="4">
    <location>
        <begin position="26"/>
        <end position="40"/>
    </location>
</feature>
<dbReference type="RefSeq" id="WP_151104239.1">
    <property type="nucleotide sequence ID" value="NZ_RQWK01000003.1"/>
</dbReference>
<dbReference type="InterPro" id="IPR008972">
    <property type="entry name" value="Cupredoxin"/>
</dbReference>
<feature type="binding site" evidence="3">
    <location>
        <position position="274"/>
    </location>
    <ligand>
        <name>Cu cation</name>
        <dbReference type="ChEBI" id="CHEBI:23378"/>
    </ligand>
</feature>
<feature type="region of interest" description="Disordered" evidence="4">
    <location>
        <begin position="26"/>
        <end position="48"/>
    </location>
</feature>
<dbReference type="AlphaFoldDB" id="A0A5J5LEN2"/>
<reference evidence="6 7" key="1">
    <citation type="submission" date="2018-11" db="EMBL/GenBank/DDBJ databases">
        <title>Genomic analysis of Haloarcula hispanica CBA1121.</title>
        <authorList>
            <person name="Kim Y.B."/>
            <person name="Roh S.W."/>
        </authorList>
    </citation>
    <scope>NUCLEOTIDE SEQUENCE [LARGE SCALE GENOMIC DNA]</scope>
    <source>
        <strain evidence="6 7">CBA1121</strain>
    </source>
</reference>
<dbReference type="EMBL" id="RQWK01000003">
    <property type="protein sequence ID" value="KAA9404679.1"/>
    <property type="molecule type" value="Genomic_DNA"/>
</dbReference>
<dbReference type="InterPro" id="IPR052721">
    <property type="entry name" value="ET_Amicyanin"/>
</dbReference>
<keyword evidence="1 3" id="KW-0479">Metal-binding</keyword>
<keyword evidence="2 3" id="KW-0186">Copper</keyword>
<feature type="domain" description="Blue (type 1) copper" evidence="5">
    <location>
        <begin position="203"/>
        <end position="286"/>
    </location>
</feature>
<dbReference type="PANTHER" id="PTHR36507:SF1">
    <property type="entry name" value="BLL1555 PROTEIN"/>
    <property type="match status" value="1"/>
</dbReference>
<dbReference type="Proteomes" id="UP000326244">
    <property type="component" value="Unassembled WGS sequence"/>
</dbReference>
<feature type="binding site" evidence="3">
    <location>
        <position position="271"/>
    </location>
    <ligand>
        <name>Cu cation</name>
        <dbReference type="ChEBI" id="CHEBI:23378"/>
    </ligand>
</feature>
<dbReference type="GO" id="GO:0009055">
    <property type="term" value="F:electron transfer activity"/>
    <property type="evidence" value="ECO:0007669"/>
    <property type="project" value="InterPro"/>
</dbReference>
<comment type="caution">
    <text evidence="6">The sequence shown here is derived from an EMBL/GenBank/DDBJ whole genome shotgun (WGS) entry which is preliminary data.</text>
</comment>
<proteinExistence type="predicted"/>
<dbReference type="PRINTS" id="PR00157">
    <property type="entry name" value="PLASTOCYANIN"/>
</dbReference>
<evidence type="ECO:0000313" key="7">
    <source>
        <dbReference type="Proteomes" id="UP000326244"/>
    </source>
</evidence>
<organism evidence="6 7">
    <name type="scientific">Haloarcula hispanica</name>
    <dbReference type="NCBI Taxonomy" id="51589"/>
    <lineage>
        <taxon>Archaea</taxon>
        <taxon>Methanobacteriati</taxon>
        <taxon>Methanobacteriota</taxon>
        <taxon>Stenosarchaea group</taxon>
        <taxon>Halobacteria</taxon>
        <taxon>Halobacteriales</taxon>
        <taxon>Haloarculaceae</taxon>
        <taxon>Haloarcula</taxon>
    </lineage>
</organism>
<evidence type="ECO:0000256" key="3">
    <source>
        <dbReference type="PIRSR" id="PIRSR602387-1"/>
    </source>
</evidence>
<protein>
    <submittedName>
        <fullName evidence="6">Halocyanin domain-containing protein</fullName>
    </submittedName>
</protein>
<dbReference type="SUPFAM" id="SSF49503">
    <property type="entry name" value="Cupredoxins"/>
    <property type="match status" value="2"/>
</dbReference>
<dbReference type="NCBIfam" id="TIGR03102">
    <property type="entry name" value="halo_cynanin"/>
    <property type="match status" value="1"/>
</dbReference>
<feature type="domain" description="Blue (type 1) copper" evidence="5">
    <location>
        <begin position="87"/>
        <end position="162"/>
    </location>
</feature>
<dbReference type="Pfam" id="PF00127">
    <property type="entry name" value="Copper-bind"/>
    <property type="match status" value="2"/>
</dbReference>
<name>A0A5J5LEN2_HALHI</name>
<evidence type="ECO:0000256" key="4">
    <source>
        <dbReference type="SAM" id="MobiDB-lite"/>
    </source>
</evidence>
<dbReference type="PANTHER" id="PTHR36507">
    <property type="entry name" value="BLL1555 PROTEIN"/>
    <property type="match status" value="1"/>
</dbReference>